<gene>
    <name evidence="1" type="ORF">SAMN05216417_104189</name>
</gene>
<protein>
    <submittedName>
        <fullName evidence="1">Uncharacterized protein</fullName>
    </submittedName>
</protein>
<dbReference type="AlphaFoldDB" id="A0A1I7GF26"/>
<accession>A0A1I7GF26</accession>
<dbReference type="Proteomes" id="UP000182649">
    <property type="component" value="Unassembled WGS sequence"/>
</dbReference>
<sequence>MRKLEKMRCWMISGRRGSHFQDLYHGQGKLSPEHAYAPSFAGLNEKAISEIAYPFALLLT</sequence>
<organism evidence="1 2">
    <name type="scientific">Nitrosospira multiformis</name>
    <dbReference type="NCBI Taxonomy" id="1231"/>
    <lineage>
        <taxon>Bacteria</taxon>
        <taxon>Pseudomonadati</taxon>
        <taxon>Pseudomonadota</taxon>
        <taxon>Betaproteobacteria</taxon>
        <taxon>Nitrosomonadales</taxon>
        <taxon>Nitrosomonadaceae</taxon>
        <taxon>Nitrosospira</taxon>
    </lineage>
</organism>
<evidence type="ECO:0000313" key="2">
    <source>
        <dbReference type="Proteomes" id="UP000182649"/>
    </source>
</evidence>
<evidence type="ECO:0000313" key="1">
    <source>
        <dbReference type="EMBL" id="SFU47045.1"/>
    </source>
</evidence>
<name>A0A1I7GF26_9PROT</name>
<dbReference type="EMBL" id="FPBZ01000004">
    <property type="protein sequence ID" value="SFU47045.1"/>
    <property type="molecule type" value="Genomic_DNA"/>
</dbReference>
<proteinExistence type="predicted"/>
<reference evidence="1 2" key="1">
    <citation type="submission" date="2016-10" db="EMBL/GenBank/DDBJ databases">
        <authorList>
            <person name="de Groot N.N."/>
        </authorList>
    </citation>
    <scope>NUCLEOTIDE SEQUENCE [LARGE SCALE GENOMIC DNA]</scope>
    <source>
        <strain evidence="1 2">Nl14</strain>
    </source>
</reference>